<reference evidence="4" key="1">
    <citation type="submission" date="2025-08" db="UniProtKB">
        <authorList>
            <consortium name="RefSeq"/>
        </authorList>
    </citation>
    <scope>IDENTIFICATION</scope>
</reference>
<name>A0A3Q0IT78_DIACI</name>
<protein>
    <submittedName>
        <fullName evidence="4">Ethanolamine-phosphate phospho-lyase</fullName>
    </submittedName>
</protein>
<dbReference type="PROSITE" id="PS00600">
    <property type="entry name" value="AA_TRANSFER_CLASS_3"/>
    <property type="match status" value="1"/>
</dbReference>
<dbReference type="InterPro" id="IPR015421">
    <property type="entry name" value="PyrdxlP-dep_Trfase_major"/>
</dbReference>
<dbReference type="InterPro" id="IPR015424">
    <property type="entry name" value="PyrdxlP-dep_Trfase"/>
</dbReference>
<proteinExistence type="inferred from homology"/>
<evidence type="ECO:0000256" key="1">
    <source>
        <dbReference type="ARBA" id="ARBA00008954"/>
    </source>
</evidence>
<sequence length="192" mass="20769">MGRNGKRPCAFFAESLQSCGGQIIPPANYLREVYKHVRAAGGVCVADEVQVGFGRVGTHWWAFQLQGDDIIPDIVTVGKPMGNGHPVAAVITTKEIAKSFQETGVEYFNTYGGNPVSCAVANAVMEVLETENLREHALDVGNQLLEGLRSLMARYPLIGDVRGIGLFVGVELVTCRKQKTPATSEAQHVITR</sequence>
<dbReference type="InterPro" id="IPR005814">
    <property type="entry name" value="Aminotrans_3"/>
</dbReference>
<dbReference type="GO" id="GO:0005739">
    <property type="term" value="C:mitochondrion"/>
    <property type="evidence" value="ECO:0007669"/>
    <property type="project" value="TreeGrafter"/>
</dbReference>
<gene>
    <name evidence="4" type="primary">LOC103507104</name>
</gene>
<evidence type="ECO:0000313" key="4">
    <source>
        <dbReference type="RefSeq" id="XP_026677848.1"/>
    </source>
</evidence>
<dbReference type="Proteomes" id="UP000079169">
    <property type="component" value="Unplaced"/>
</dbReference>
<dbReference type="RefSeq" id="XP_026677848.1">
    <property type="nucleotide sequence ID" value="XM_026822047.1"/>
</dbReference>
<dbReference type="PaxDb" id="121845-A0A3Q0IT78"/>
<evidence type="ECO:0000313" key="3">
    <source>
        <dbReference type="Proteomes" id="UP000079169"/>
    </source>
</evidence>
<evidence type="ECO:0000256" key="2">
    <source>
        <dbReference type="ARBA" id="ARBA00022898"/>
    </source>
</evidence>
<keyword evidence="2" id="KW-0663">Pyridoxal phosphate</keyword>
<dbReference type="PANTHER" id="PTHR45688:SF13">
    <property type="entry name" value="ALANINE--GLYOXYLATE AMINOTRANSFERASE 2-LIKE"/>
    <property type="match status" value="1"/>
</dbReference>
<organism evidence="3 4">
    <name type="scientific">Diaphorina citri</name>
    <name type="common">Asian citrus psyllid</name>
    <dbReference type="NCBI Taxonomy" id="121845"/>
    <lineage>
        <taxon>Eukaryota</taxon>
        <taxon>Metazoa</taxon>
        <taxon>Ecdysozoa</taxon>
        <taxon>Arthropoda</taxon>
        <taxon>Hexapoda</taxon>
        <taxon>Insecta</taxon>
        <taxon>Pterygota</taxon>
        <taxon>Neoptera</taxon>
        <taxon>Paraneoptera</taxon>
        <taxon>Hemiptera</taxon>
        <taxon>Sternorrhyncha</taxon>
        <taxon>Psylloidea</taxon>
        <taxon>Psyllidae</taxon>
        <taxon>Diaphorininae</taxon>
        <taxon>Diaphorina</taxon>
    </lineage>
</organism>
<dbReference type="STRING" id="121845.A0A3Q0IT78"/>
<dbReference type="Gene3D" id="3.90.1150.10">
    <property type="entry name" value="Aspartate Aminotransferase, domain 1"/>
    <property type="match status" value="1"/>
</dbReference>
<dbReference type="Pfam" id="PF00202">
    <property type="entry name" value="Aminotran_3"/>
    <property type="match status" value="1"/>
</dbReference>
<dbReference type="GO" id="GO:0030170">
    <property type="term" value="F:pyridoxal phosphate binding"/>
    <property type="evidence" value="ECO:0007669"/>
    <property type="project" value="InterPro"/>
</dbReference>
<dbReference type="SUPFAM" id="SSF53383">
    <property type="entry name" value="PLP-dependent transferases"/>
    <property type="match status" value="1"/>
</dbReference>
<keyword evidence="3" id="KW-1185">Reference proteome</keyword>
<dbReference type="Gene3D" id="3.40.640.10">
    <property type="entry name" value="Type I PLP-dependent aspartate aminotransferase-like (Major domain)"/>
    <property type="match status" value="1"/>
</dbReference>
<dbReference type="InterPro" id="IPR049704">
    <property type="entry name" value="Aminotrans_3_PPA_site"/>
</dbReference>
<dbReference type="InterPro" id="IPR015422">
    <property type="entry name" value="PyrdxlP-dep_Trfase_small"/>
</dbReference>
<dbReference type="PANTHER" id="PTHR45688">
    <property type="match status" value="1"/>
</dbReference>
<dbReference type="GO" id="GO:0008483">
    <property type="term" value="F:transaminase activity"/>
    <property type="evidence" value="ECO:0007669"/>
    <property type="project" value="InterPro"/>
</dbReference>
<dbReference type="GeneID" id="103507104"/>
<dbReference type="KEGG" id="dci:103507104"/>
<comment type="similarity">
    <text evidence="1">Belongs to the class-III pyridoxal-phosphate-dependent aminotransferase family.</text>
</comment>
<dbReference type="AlphaFoldDB" id="A0A3Q0IT78"/>
<accession>A0A3Q0IT78</accession>